<dbReference type="InterPro" id="IPR005240">
    <property type="entry name" value="DUF389"/>
</dbReference>
<evidence type="ECO:0000313" key="2">
    <source>
        <dbReference type="EMBL" id="TWJ15024.1"/>
    </source>
</evidence>
<dbReference type="AlphaFoldDB" id="A0A562VAY5"/>
<feature type="transmembrane region" description="Helical" evidence="1">
    <location>
        <begin position="220"/>
        <end position="237"/>
    </location>
</feature>
<dbReference type="Proteomes" id="UP000321617">
    <property type="component" value="Unassembled WGS sequence"/>
</dbReference>
<feature type="transmembrane region" description="Helical" evidence="1">
    <location>
        <begin position="280"/>
        <end position="302"/>
    </location>
</feature>
<dbReference type="PANTHER" id="PTHR20992:SF9">
    <property type="entry name" value="AT15442P-RELATED"/>
    <property type="match status" value="1"/>
</dbReference>
<keyword evidence="1" id="KW-0812">Transmembrane</keyword>
<comment type="caution">
    <text evidence="2">The sequence shown here is derived from an EMBL/GenBank/DDBJ whole genome shotgun (WGS) entry which is preliminary data.</text>
</comment>
<gene>
    <name evidence="2" type="ORF">LX16_0721</name>
</gene>
<organism evidence="2 3">
    <name type="scientific">Stackebrandtia albiflava</name>
    <dbReference type="NCBI Taxonomy" id="406432"/>
    <lineage>
        <taxon>Bacteria</taxon>
        <taxon>Bacillati</taxon>
        <taxon>Actinomycetota</taxon>
        <taxon>Actinomycetes</taxon>
        <taxon>Glycomycetales</taxon>
        <taxon>Glycomycetaceae</taxon>
        <taxon>Stackebrandtia</taxon>
    </lineage>
</organism>
<dbReference type="PANTHER" id="PTHR20992">
    <property type="entry name" value="AT15442P-RELATED"/>
    <property type="match status" value="1"/>
</dbReference>
<protein>
    <submittedName>
        <fullName evidence="2">Putative hydrophobic protein (TIGR00271 family)</fullName>
    </submittedName>
</protein>
<feature type="transmembrane region" description="Helical" evidence="1">
    <location>
        <begin position="114"/>
        <end position="133"/>
    </location>
</feature>
<dbReference type="Pfam" id="PF04087">
    <property type="entry name" value="DUF389"/>
    <property type="match status" value="1"/>
</dbReference>
<feature type="transmembrane region" description="Helical" evidence="1">
    <location>
        <begin position="139"/>
        <end position="161"/>
    </location>
</feature>
<sequence length="321" mass="34084">MFVVLHLRVVSPADRTEAVCRALDEYDGVTNVVVLTGAARRPVGDVVLCDVNRETANQVLDVFDSLGVSVRGSVTAERIDLSLSRNTAFSASSDDSEAVVWQEFRQRVVELSRLNWSFLAFLVIAVLIAAIGIMQDSSILIVGAMVLGPEFGPIAALCLAVMRGRIGGAWTALRTLLVGYLTAMLVTLVATWLLSLPGWVDSEWLDVSGRATEFILKPDRWSFTVALLAGVAGVLSLTSDKSSALVGVFISVTTVPAAAYAALAAALSHWDEVGPSMLQLGLNLTGMCVSGLITLFVLRAVWGHAGLGSRIGRAHSRGMGT</sequence>
<accession>A0A562VAY5</accession>
<proteinExistence type="predicted"/>
<keyword evidence="1" id="KW-0472">Membrane</keyword>
<feature type="transmembrane region" description="Helical" evidence="1">
    <location>
        <begin position="173"/>
        <end position="200"/>
    </location>
</feature>
<keyword evidence="1" id="KW-1133">Transmembrane helix</keyword>
<reference evidence="2 3" key="1">
    <citation type="journal article" date="2013" name="Stand. Genomic Sci.">
        <title>Genomic Encyclopedia of Type Strains, Phase I: The one thousand microbial genomes (KMG-I) project.</title>
        <authorList>
            <person name="Kyrpides N.C."/>
            <person name="Woyke T."/>
            <person name="Eisen J.A."/>
            <person name="Garrity G."/>
            <person name="Lilburn T.G."/>
            <person name="Beck B.J."/>
            <person name="Whitman W.B."/>
            <person name="Hugenholtz P."/>
            <person name="Klenk H.P."/>
        </authorList>
    </citation>
    <scope>NUCLEOTIDE SEQUENCE [LARGE SCALE GENOMIC DNA]</scope>
    <source>
        <strain evidence="2 3">DSM 45044</strain>
    </source>
</reference>
<feature type="transmembrane region" description="Helical" evidence="1">
    <location>
        <begin position="244"/>
        <end position="268"/>
    </location>
</feature>
<evidence type="ECO:0000313" key="3">
    <source>
        <dbReference type="Proteomes" id="UP000321617"/>
    </source>
</evidence>
<evidence type="ECO:0000256" key="1">
    <source>
        <dbReference type="SAM" id="Phobius"/>
    </source>
</evidence>
<name>A0A562VAY5_9ACTN</name>
<dbReference type="EMBL" id="VLLL01000005">
    <property type="protein sequence ID" value="TWJ15024.1"/>
    <property type="molecule type" value="Genomic_DNA"/>
</dbReference>
<keyword evidence="3" id="KW-1185">Reference proteome</keyword>